<keyword evidence="5 9" id="KW-0812">Transmembrane</keyword>
<comment type="function">
    <text evidence="9">Part of the tripartite ATP-independent periplasmic (TRAP) transport system.</text>
</comment>
<keyword evidence="6 9" id="KW-1133">Transmembrane helix</keyword>
<comment type="similarity">
    <text evidence="8 9">Belongs to the TRAP transporter small permease family.</text>
</comment>
<comment type="caution">
    <text evidence="9">Lacks conserved residue(s) required for the propagation of feature annotation.</text>
</comment>
<dbReference type="GO" id="GO:0005886">
    <property type="term" value="C:plasma membrane"/>
    <property type="evidence" value="ECO:0007669"/>
    <property type="project" value="UniProtKB-SubCell"/>
</dbReference>
<reference evidence="11 12" key="1">
    <citation type="submission" date="2024-05" db="EMBL/GenBank/DDBJ databases">
        <title>Genome sequence of Ponticoccus litoralis KCCM 90028.</title>
        <authorList>
            <person name="Kim J.M."/>
            <person name="Lee J.K."/>
            <person name="Choi B.J."/>
            <person name="Bayburt H."/>
            <person name="Baek J.H."/>
            <person name="Jeon C.O."/>
        </authorList>
    </citation>
    <scope>NUCLEOTIDE SEQUENCE [LARGE SCALE GENOMIC DNA]</scope>
    <source>
        <strain evidence="11 12">KCCM 90028</strain>
    </source>
</reference>
<dbReference type="GO" id="GO:0022857">
    <property type="term" value="F:transmembrane transporter activity"/>
    <property type="evidence" value="ECO:0007669"/>
    <property type="project" value="UniProtKB-UniRule"/>
</dbReference>
<name>A0AAW9SRV3_9RHOB</name>
<sequence length="149" mass="15871">MTRPLQILCVLLVAALVVTPFAQVIMRGVFGRAMIGAEELTRVLLIASVFVSYPLVVAARENIGMTEIRDALPSPAPRLLALINTLIGLGISVTMAVITVQNISGNMRNATPTLGIPFWLFLGAAGLGFAGAAVYHARRFVIQLKTGEL</sequence>
<dbReference type="AlphaFoldDB" id="A0AAW9SRV3"/>
<evidence type="ECO:0000259" key="10">
    <source>
        <dbReference type="Pfam" id="PF04290"/>
    </source>
</evidence>
<evidence type="ECO:0000256" key="2">
    <source>
        <dbReference type="ARBA" id="ARBA00022448"/>
    </source>
</evidence>
<dbReference type="GO" id="GO:0015740">
    <property type="term" value="P:C4-dicarboxylate transport"/>
    <property type="evidence" value="ECO:0007669"/>
    <property type="project" value="TreeGrafter"/>
</dbReference>
<feature type="transmembrane region" description="Helical" evidence="9">
    <location>
        <begin position="41"/>
        <end position="59"/>
    </location>
</feature>
<organism evidence="11 12">
    <name type="scientific">Ponticoccus litoralis</name>
    <dbReference type="NCBI Taxonomy" id="422297"/>
    <lineage>
        <taxon>Bacteria</taxon>
        <taxon>Pseudomonadati</taxon>
        <taxon>Pseudomonadota</taxon>
        <taxon>Alphaproteobacteria</taxon>
        <taxon>Rhodobacterales</taxon>
        <taxon>Roseobacteraceae</taxon>
        <taxon>Ponticoccus</taxon>
    </lineage>
</organism>
<feature type="transmembrane region" description="Helical" evidence="9">
    <location>
        <begin position="79"/>
        <end position="104"/>
    </location>
</feature>
<evidence type="ECO:0000256" key="9">
    <source>
        <dbReference type="RuleBase" id="RU369079"/>
    </source>
</evidence>
<dbReference type="Pfam" id="PF04290">
    <property type="entry name" value="DctQ"/>
    <property type="match status" value="1"/>
</dbReference>
<keyword evidence="3" id="KW-1003">Cell membrane</keyword>
<proteinExistence type="inferred from homology"/>
<keyword evidence="2 9" id="KW-0813">Transport</keyword>
<comment type="subcellular location">
    <subcellularLocation>
        <location evidence="1 9">Cell inner membrane</location>
        <topology evidence="1 9">Multi-pass membrane protein</topology>
    </subcellularLocation>
</comment>
<gene>
    <name evidence="11" type="ORF">ABFB10_22955</name>
</gene>
<evidence type="ECO:0000256" key="3">
    <source>
        <dbReference type="ARBA" id="ARBA00022475"/>
    </source>
</evidence>
<protein>
    <recommendedName>
        <fullName evidence="9">TRAP transporter small permease protein</fullName>
    </recommendedName>
</protein>
<evidence type="ECO:0000256" key="7">
    <source>
        <dbReference type="ARBA" id="ARBA00023136"/>
    </source>
</evidence>
<dbReference type="InterPro" id="IPR007387">
    <property type="entry name" value="TRAP_DctQ"/>
</dbReference>
<dbReference type="RefSeq" id="WP_347168512.1">
    <property type="nucleotide sequence ID" value="NZ_JBDNCH010000004.1"/>
</dbReference>
<keyword evidence="7 9" id="KW-0472">Membrane</keyword>
<accession>A0AAW9SRV3</accession>
<evidence type="ECO:0000256" key="5">
    <source>
        <dbReference type="ARBA" id="ARBA00022692"/>
    </source>
</evidence>
<dbReference type="PANTHER" id="PTHR35011">
    <property type="entry name" value="2,3-DIKETO-L-GULONATE TRAP TRANSPORTER SMALL PERMEASE PROTEIN YIAM"/>
    <property type="match status" value="1"/>
</dbReference>
<dbReference type="EMBL" id="JBDNCH010000004">
    <property type="protein sequence ID" value="MEN9063432.1"/>
    <property type="molecule type" value="Genomic_DNA"/>
</dbReference>
<feature type="domain" description="Tripartite ATP-independent periplasmic transporters DctQ component" evidence="10">
    <location>
        <begin position="16"/>
        <end position="144"/>
    </location>
</feature>
<evidence type="ECO:0000256" key="4">
    <source>
        <dbReference type="ARBA" id="ARBA00022519"/>
    </source>
</evidence>
<feature type="transmembrane region" description="Helical" evidence="9">
    <location>
        <begin position="116"/>
        <end position="135"/>
    </location>
</feature>
<dbReference type="PANTHER" id="PTHR35011:SF2">
    <property type="entry name" value="2,3-DIKETO-L-GULONATE TRAP TRANSPORTER SMALL PERMEASE PROTEIN YIAM"/>
    <property type="match status" value="1"/>
</dbReference>
<comment type="subunit">
    <text evidence="9">The complex comprises the extracytoplasmic solute receptor protein and the two transmembrane proteins.</text>
</comment>
<evidence type="ECO:0000313" key="12">
    <source>
        <dbReference type="Proteomes" id="UP001428774"/>
    </source>
</evidence>
<evidence type="ECO:0000256" key="6">
    <source>
        <dbReference type="ARBA" id="ARBA00022989"/>
    </source>
</evidence>
<dbReference type="Proteomes" id="UP001428774">
    <property type="component" value="Unassembled WGS sequence"/>
</dbReference>
<dbReference type="InterPro" id="IPR055348">
    <property type="entry name" value="DctQ"/>
</dbReference>
<evidence type="ECO:0000256" key="1">
    <source>
        <dbReference type="ARBA" id="ARBA00004429"/>
    </source>
</evidence>
<keyword evidence="12" id="KW-1185">Reference proteome</keyword>
<keyword evidence="4 9" id="KW-0997">Cell inner membrane</keyword>
<evidence type="ECO:0000256" key="8">
    <source>
        <dbReference type="ARBA" id="ARBA00038436"/>
    </source>
</evidence>
<comment type="caution">
    <text evidence="11">The sequence shown here is derived from an EMBL/GenBank/DDBJ whole genome shotgun (WGS) entry which is preliminary data.</text>
</comment>
<evidence type="ECO:0000313" key="11">
    <source>
        <dbReference type="EMBL" id="MEN9063432.1"/>
    </source>
</evidence>